<dbReference type="AlphaFoldDB" id="A0A181C7U4"/>
<protein>
    <submittedName>
        <fullName evidence="6">LysE family translocator</fullName>
    </submittedName>
</protein>
<evidence type="ECO:0000313" key="7">
    <source>
        <dbReference type="Proteomes" id="UP000502533"/>
    </source>
</evidence>
<keyword evidence="4" id="KW-1133">Transmembrane helix</keyword>
<evidence type="ECO:0000313" key="6">
    <source>
        <dbReference type="EMBL" id="QIP34582.1"/>
    </source>
</evidence>
<evidence type="ECO:0000256" key="5">
    <source>
        <dbReference type="ARBA" id="ARBA00023136"/>
    </source>
</evidence>
<keyword evidence="3" id="KW-0812">Transmembrane</keyword>
<dbReference type="PANTHER" id="PTHR30086">
    <property type="entry name" value="ARGININE EXPORTER PROTEIN ARGO"/>
    <property type="match status" value="1"/>
</dbReference>
<organism evidence="6 7">
    <name type="scientific">Komagataeibacter rhaeticus</name>
    <dbReference type="NCBI Taxonomy" id="215221"/>
    <lineage>
        <taxon>Bacteria</taxon>
        <taxon>Pseudomonadati</taxon>
        <taxon>Pseudomonadota</taxon>
        <taxon>Alphaproteobacteria</taxon>
        <taxon>Acetobacterales</taxon>
        <taxon>Acetobacteraceae</taxon>
        <taxon>Komagataeibacter</taxon>
    </lineage>
</organism>
<comment type="subcellular location">
    <subcellularLocation>
        <location evidence="1">Cell membrane</location>
        <topology evidence="1">Multi-pass membrane protein</topology>
    </subcellularLocation>
</comment>
<keyword evidence="5" id="KW-0472">Membrane</keyword>
<dbReference type="RefSeq" id="WP_039999322.1">
    <property type="nucleotide sequence ID" value="NZ_CALMTF010000032.1"/>
</dbReference>
<evidence type="ECO:0000256" key="3">
    <source>
        <dbReference type="ARBA" id="ARBA00022692"/>
    </source>
</evidence>
<dbReference type="GO" id="GO:0005886">
    <property type="term" value="C:plasma membrane"/>
    <property type="evidence" value="ECO:0007669"/>
    <property type="project" value="UniProtKB-SubCell"/>
</dbReference>
<dbReference type="InterPro" id="IPR001123">
    <property type="entry name" value="LeuE-type"/>
</dbReference>
<dbReference type="GO" id="GO:0015171">
    <property type="term" value="F:amino acid transmembrane transporter activity"/>
    <property type="evidence" value="ECO:0007669"/>
    <property type="project" value="TreeGrafter"/>
</dbReference>
<keyword evidence="7" id="KW-1185">Reference proteome</keyword>
<dbReference type="PANTHER" id="PTHR30086:SF20">
    <property type="entry name" value="ARGININE EXPORTER PROTEIN ARGO-RELATED"/>
    <property type="match status" value="1"/>
</dbReference>
<dbReference type="Proteomes" id="UP000502533">
    <property type="component" value="Chromosome"/>
</dbReference>
<keyword evidence="2" id="KW-1003">Cell membrane</keyword>
<reference evidence="6 7" key="1">
    <citation type="submission" date="2020-03" db="EMBL/GenBank/DDBJ databases">
        <title>Isolation of cellulose-producing strains, genome characterization and application of the synthesized cellulose films as an economical and sustainable material for piezoelectric sensor construction.</title>
        <authorList>
            <person name="Mangayil R.K."/>
        </authorList>
    </citation>
    <scope>NUCLEOTIDE SEQUENCE [LARGE SCALE GENOMIC DNA]</scope>
    <source>
        <strain evidence="6 7">ENS 9a1a</strain>
    </source>
</reference>
<gene>
    <name evidence="6" type="ORF">GWK63_02940</name>
</gene>
<dbReference type="PIRSF" id="PIRSF006324">
    <property type="entry name" value="LeuE"/>
    <property type="match status" value="1"/>
</dbReference>
<accession>A0A181C7U4</accession>
<evidence type="ECO:0000256" key="2">
    <source>
        <dbReference type="ARBA" id="ARBA00022475"/>
    </source>
</evidence>
<evidence type="ECO:0000256" key="4">
    <source>
        <dbReference type="ARBA" id="ARBA00022989"/>
    </source>
</evidence>
<dbReference type="GeneID" id="85021101"/>
<proteinExistence type="predicted"/>
<dbReference type="Pfam" id="PF01810">
    <property type="entry name" value="LysE"/>
    <property type="match status" value="1"/>
</dbReference>
<sequence>MTISQSLLSFALTAFVMAITPGLDTALVLRTATTAGREKAVLAALGVVCGCLAWGVAVATGLGALLAASRPAFDAIRITGAAYLLWAGGRMLLFPRRDGSQLAGAVPDGGRHGYFLRGMLQNLLNPKVGVFYISFLPQFVPGNVQAGPYLFLLSGLQAALSCGWLVLVAFTGHSLGRLLRRASIMRAMDRLTGCVFIGFGLRLGLSRG</sequence>
<evidence type="ECO:0000256" key="1">
    <source>
        <dbReference type="ARBA" id="ARBA00004651"/>
    </source>
</evidence>
<dbReference type="EMBL" id="CP050139">
    <property type="protein sequence ID" value="QIP34582.1"/>
    <property type="molecule type" value="Genomic_DNA"/>
</dbReference>
<dbReference type="KEGG" id="kre:GWK63_02940"/>
<name>A0A181C7U4_9PROT</name>